<keyword evidence="1" id="KW-0175">Coiled coil</keyword>
<protein>
    <recommendedName>
        <fullName evidence="4">DUF4446 domain-containing protein</fullName>
    </recommendedName>
</protein>
<evidence type="ECO:0008006" key="4">
    <source>
        <dbReference type="Google" id="ProtNLM"/>
    </source>
</evidence>
<evidence type="ECO:0000256" key="1">
    <source>
        <dbReference type="SAM" id="Coils"/>
    </source>
</evidence>
<sequence>MISFFNQNKKSPAAVSKESVKRIEQLEKKVLELSTRLEKLQLGMKKALVKVGVVRFNPFHETGGDQSFAIALLDEYNTGFVLMSHYMKDHNRVYAKPVVKGVSEYMLSEEEKEAMRKAMNPVRNSQE</sequence>
<dbReference type="Pfam" id="PF14584">
    <property type="entry name" value="DUF4446"/>
    <property type="match status" value="1"/>
</dbReference>
<feature type="coiled-coil region" evidence="1">
    <location>
        <begin position="16"/>
        <end position="43"/>
    </location>
</feature>
<gene>
    <name evidence="2" type="ORF">A3C82_01035</name>
</gene>
<evidence type="ECO:0000313" key="3">
    <source>
        <dbReference type="Proteomes" id="UP000176901"/>
    </source>
</evidence>
<accession>A0A1G2R2F1</accession>
<comment type="caution">
    <text evidence="2">The sequence shown here is derived from an EMBL/GenBank/DDBJ whole genome shotgun (WGS) entry which is preliminary data.</text>
</comment>
<dbReference type="AlphaFoldDB" id="A0A1G2R2F1"/>
<evidence type="ECO:0000313" key="2">
    <source>
        <dbReference type="EMBL" id="OHA67026.1"/>
    </source>
</evidence>
<proteinExistence type="predicted"/>
<reference evidence="2 3" key="1">
    <citation type="journal article" date="2016" name="Nat. Commun.">
        <title>Thousands of microbial genomes shed light on interconnected biogeochemical processes in an aquifer system.</title>
        <authorList>
            <person name="Anantharaman K."/>
            <person name="Brown C.T."/>
            <person name="Hug L.A."/>
            <person name="Sharon I."/>
            <person name="Castelle C.J."/>
            <person name="Probst A.J."/>
            <person name="Thomas B.C."/>
            <person name="Singh A."/>
            <person name="Wilkins M.J."/>
            <person name="Karaoz U."/>
            <person name="Brodie E.L."/>
            <person name="Williams K.H."/>
            <person name="Hubbard S.S."/>
            <person name="Banfield J.F."/>
        </authorList>
    </citation>
    <scope>NUCLEOTIDE SEQUENCE [LARGE SCALE GENOMIC DNA]</scope>
</reference>
<dbReference type="STRING" id="1802451.A3C82_01035"/>
<dbReference type="EMBL" id="MHTW01000019">
    <property type="protein sequence ID" value="OHA67026.1"/>
    <property type="molecule type" value="Genomic_DNA"/>
</dbReference>
<name>A0A1G2R2F1_9BACT</name>
<dbReference type="InterPro" id="IPR027981">
    <property type="entry name" value="DUF4446"/>
</dbReference>
<organism evidence="2 3">
    <name type="scientific">Candidatus Wildermuthbacteria bacterium RIFCSPHIGHO2_02_FULL_47_12</name>
    <dbReference type="NCBI Taxonomy" id="1802451"/>
    <lineage>
        <taxon>Bacteria</taxon>
        <taxon>Candidatus Wildermuthiibacteriota</taxon>
    </lineage>
</organism>
<dbReference type="Proteomes" id="UP000176901">
    <property type="component" value="Unassembled WGS sequence"/>
</dbReference>